<evidence type="ECO:0000256" key="1">
    <source>
        <dbReference type="SAM" id="MobiDB-lite"/>
    </source>
</evidence>
<organism evidence="2 3">
    <name type="scientific">Temnothorax longispinosus</name>
    <dbReference type="NCBI Taxonomy" id="300112"/>
    <lineage>
        <taxon>Eukaryota</taxon>
        <taxon>Metazoa</taxon>
        <taxon>Ecdysozoa</taxon>
        <taxon>Arthropoda</taxon>
        <taxon>Hexapoda</taxon>
        <taxon>Insecta</taxon>
        <taxon>Pterygota</taxon>
        <taxon>Neoptera</taxon>
        <taxon>Endopterygota</taxon>
        <taxon>Hymenoptera</taxon>
        <taxon>Apocrita</taxon>
        <taxon>Aculeata</taxon>
        <taxon>Formicoidea</taxon>
        <taxon>Formicidae</taxon>
        <taxon>Myrmicinae</taxon>
        <taxon>Temnothorax</taxon>
    </lineage>
</organism>
<reference evidence="2 3" key="1">
    <citation type="journal article" date="2019" name="Philos. Trans. R. Soc. Lond., B, Biol. Sci.">
        <title>Ant behaviour and brain gene expression of defending hosts depend on the ecological success of the intruding social parasite.</title>
        <authorList>
            <person name="Kaur R."/>
            <person name="Stoldt M."/>
            <person name="Jongepier E."/>
            <person name="Feldmeyer B."/>
            <person name="Menzel F."/>
            <person name="Bornberg-Bauer E."/>
            <person name="Foitzik S."/>
        </authorList>
    </citation>
    <scope>NUCLEOTIDE SEQUENCE [LARGE SCALE GENOMIC DNA]</scope>
    <source>
        <tissue evidence="2">Whole body</tissue>
    </source>
</reference>
<sequence>MYMHPRVERIISEKGSAKVLSSKSRTSNGKARRERSDARCGKMRAIMAPPILSCRPPTEFSATYREWTEREPKLGSLCHGMLSAGPTMTYG</sequence>
<feature type="compositionally biased region" description="Polar residues" evidence="1">
    <location>
        <begin position="19"/>
        <end position="29"/>
    </location>
</feature>
<gene>
    <name evidence="2" type="ORF">DBV15_05515</name>
</gene>
<feature type="region of interest" description="Disordered" evidence="1">
    <location>
        <begin position="13"/>
        <end position="39"/>
    </location>
</feature>
<dbReference type="AlphaFoldDB" id="A0A4S2KBP4"/>
<dbReference type="EMBL" id="QBLH01002819">
    <property type="protein sequence ID" value="TGZ46761.1"/>
    <property type="molecule type" value="Genomic_DNA"/>
</dbReference>
<keyword evidence="3" id="KW-1185">Reference proteome</keyword>
<comment type="caution">
    <text evidence="2">The sequence shown here is derived from an EMBL/GenBank/DDBJ whole genome shotgun (WGS) entry which is preliminary data.</text>
</comment>
<evidence type="ECO:0000313" key="2">
    <source>
        <dbReference type="EMBL" id="TGZ46761.1"/>
    </source>
</evidence>
<evidence type="ECO:0000313" key="3">
    <source>
        <dbReference type="Proteomes" id="UP000310200"/>
    </source>
</evidence>
<proteinExistence type="predicted"/>
<accession>A0A4S2KBP4</accession>
<name>A0A4S2KBP4_9HYME</name>
<protein>
    <submittedName>
        <fullName evidence="2">Uncharacterized protein</fullName>
    </submittedName>
</protein>
<dbReference type="Proteomes" id="UP000310200">
    <property type="component" value="Unassembled WGS sequence"/>
</dbReference>